<evidence type="ECO:0000313" key="6">
    <source>
        <dbReference type="Proteomes" id="UP001153292"/>
    </source>
</evidence>
<dbReference type="PANTHER" id="PTHR11346">
    <property type="entry name" value="GALECTIN"/>
    <property type="match status" value="1"/>
</dbReference>
<feature type="compositionally biased region" description="Acidic residues" evidence="3">
    <location>
        <begin position="455"/>
        <end position="473"/>
    </location>
</feature>
<dbReference type="InterPro" id="IPR001079">
    <property type="entry name" value="Galectin_CRD"/>
</dbReference>
<dbReference type="InterPro" id="IPR044156">
    <property type="entry name" value="Galectin-like"/>
</dbReference>
<keyword evidence="1 2" id="KW-0430">Lectin</keyword>
<evidence type="ECO:0000256" key="2">
    <source>
        <dbReference type="RuleBase" id="RU102079"/>
    </source>
</evidence>
<gene>
    <name evidence="5" type="ORF">CHILSU_LOCUS7267</name>
</gene>
<dbReference type="Pfam" id="PF00337">
    <property type="entry name" value="Gal-bind_lectin"/>
    <property type="match status" value="1"/>
</dbReference>
<evidence type="ECO:0000256" key="3">
    <source>
        <dbReference type="SAM" id="MobiDB-lite"/>
    </source>
</evidence>
<feature type="region of interest" description="Disordered" evidence="3">
    <location>
        <begin position="247"/>
        <end position="473"/>
    </location>
</feature>
<protein>
    <recommendedName>
        <fullName evidence="2">Galectin</fullName>
    </recommendedName>
</protein>
<evidence type="ECO:0000259" key="4">
    <source>
        <dbReference type="PROSITE" id="PS51304"/>
    </source>
</evidence>
<feature type="compositionally biased region" description="Acidic residues" evidence="3">
    <location>
        <begin position="322"/>
        <end position="338"/>
    </location>
</feature>
<sequence>MASPIYNPIVPCVHPIPGGVYPGRMIRVQGNLPPGAQRFAINFQCGPNTDPRDDIAMHLNFRFVEMCVVRNHLTAMDWGVEETAGGMPLQRGEAFEALILCEPQSFKVALNGVHFCEFLHRVPFQRISHITVDGDVHIQFIGFEGAQPPPQQMYMVNQYQTTPYRSEPPSYGAYGAPPPAYGAPGYGGAPQGFVPGGAAVPVGGYQTSYAGQPQRRGLGTGAAVGMGVGALAAGGLAGYALGGGFSSNNDTSETAPPATQPSPEGPNPSVSQEPHSSQPQPMQANQEPLLSPPQPVPANREEHIPTPANREEHIPTPPQPDVEFESQDESENSEDDSDMVYGGSDIPANMEELSLEQPTTDNDYLENATNEEKLEQGDNEIVANSEEENAEEQPTEDDYYLEDTENQEVEQGEKEVVANTEEENAEEQPTEDDDYLENTENQDVDERENEIPAYTEEEAAPAEDDDYLENDDE</sequence>
<organism evidence="5 6">
    <name type="scientific">Chilo suppressalis</name>
    <name type="common">Asiatic rice borer moth</name>
    <dbReference type="NCBI Taxonomy" id="168631"/>
    <lineage>
        <taxon>Eukaryota</taxon>
        <taxon>Metazoa</taxon>
        <taxon>Ecdysozoa</taxon>
        <taxon>Arthropoda</taxon>
        <taxon>Hexapoda</taxon>
        <taxon>Insecta</taxon>
        <taxon>Pterygota</taxon>
        <taxon>Neoptera</taxon>
        <taxon>Endopterygota</taxon>
        <taxon>Lepidoptera</taxon>
        <taxon>Glossata</taxon>
        <taxon>Ditrysia</taxon>
        <taxon>Pyraloidea</taxon>
        <taxon>Crambidae</taxon>
        <taxon>Crambinae</taxon>
        <taxon>Chilo</taxon>
    </lineage>
</organism>
<evidence type="ECO:0000313" key="5">
    <source>
        <dbReference type="EMBL" id="CAH0403969.1"/>
    </source>
</evidence>
<proteinExistence type="predicted"/>
<dbReference type="CDD" id="cd00070">
    <property type="entry name" value="GLECT"/>
    <property type="match status" value="1"/>
</dbReference>
<dbReference type="InterPro" id="IPR013320">
    <property type="entry name" value="ConA-like_dom_sf"/>
</dbReference>
<dbReference type="SMART" id="SM00276">
    <property type="entry name" value="GLECT"/>
    <property type="match status" value="1"/>
</dbReference>
<dbReference type="PANTHER" id="PTHR11346:SF176">
    <property type="entry name" value="32 KDA BETA-GALACTOSIDE-BINDING LECTIN LEC-3"/>
    <property type="match status" value="1"/>
</dbReference>
<dbReference type="Proteomes" id="UP001153292">
    <property type="component" value="Chromosome 26"/>
</dbReference>
<accession>A0ABN8B8U3</accession>
<evidence type="ECO:0000256" key="1">
    <source>
        <dbReference type="ARBA" id="ARBA00022734"/>
    </source>
</evidence>
<feature type="compositionally biased region" description="Acidic residues" evidence="3">
    <location>
        <begin position="420"/>
        <end position="448"/>
    </location>
</feature>
<feature type="compositionally biased region" description="Polar residues" evidence="3">
    <location>
        <begin position="268"/>
        <end position="288"/>
    </location>
</feature>
<reference evidence="5" key="1">
    <citation type="submission" date="2021-12" db="EMBL/GenBank/DDBJ databases">
        <authorList>
            <person name="King R."/>
        </authorList>
    </citation>
    <scope>NUCLEOTIDE SEQUENCE</scope>
</reference>
<keyword evidence="6" id="KW-1185">Reference proteome</keyword>
<feature type="compositionally biased region" description="Acidic residues" evidence="3">
    <location>
        <begin position="385"/>
        <end position="410"/>
    </location>
</feature>
<dbReference type="SMART" id="SM00908">
    <property type="entry name" value="Gal-bind_lectin"/>
    <property type="match status" value="1"/>
</dbReference>
<name>A0ABN8B8U3_CHISP</name>
<dbReference type="EMBL" id="OU963919">
    <property type="protein sequence ID" value="CAH0403969.1"/>
    <property type="molecule type" value="Genomic_DNA"/>
</dbReference>
<feature type="compositionally biased region" description="Basic and acidic residues" evidence="3">
    <location>
        <begin position="299"/>
        <end position="314"/>
    </location>
</feature>
<dbReference type="PROSITE" id="PS51304">
    <property type="entry name" value="GALECTIN"/>
    <property type="match status" value="1"/>
</dbReference>
<feature type="domain" description="Galectin" evidence="4">
    <location>
        <begin position="12"/>
        <end position="144"/>
    </location>
</feature>
<dbReference type="SUPFAM" id="SSF49899">
    <property type="entry name" value="Concanavalin A-like lectins/glucanases"/>
    <property type="match status" value="1"/>
</dbReference>
<dbReference type="Gene3D" id="2.60.120.200">
    <property type="match status" value="1"/>
</dbReference>